<gene>
    <name evidence="2" type="ordered locus">swp_4404</name>
</gene>
<feature type="compositionally biased region" description="Basic and acidic residues" evidence="1">
    <location>
        <begin position="78"/>
        <end position="91"/>
    </location>
</feature>
<dbReference type="AlphaFoldDB" id="B8CTE0"/>
<feature type="region of interest" description="Disordered" evidence="1">
    <location>
        <begin position="63"/>
        <end position="91"/>
    </location>
</feature>
<evidence type="ECO:0000313" key="2">
    <source>
        <dbReference type="EMBL" id="ACJ31049.1"/>
    </source>
</evidence>
<keyword evidence="3" id="KW-1185">Reference proteome</keyword>
<dbReference type="HOGENOM" id="CLU_2083254_0_0_6"/>
<name>B8CTE0_SHEPW</name>
<dbReference type="EMBL" id="CP000472">
    <property type="protein sequence ID" value="ACJ31049.1"/>
    <property type="molecule type" value="Genomic_DNA"/>
</dbReference>
<evidence type="ECO:0000313" key="3">
    <source>
        <dbReference type="Proteomes" id="UP000000753"/>
    </source>
</evidence>
<accession>B8CTE0</accession>
<dbReference type="eggNOG" id="ENOG5032D84">
    <property type="taxonomic scope" value="Bacteria"/>
</dbReference>
<reference evidence="2 3" key="1">
    <citation type="journal article" date="2008" name="PLoS ONE">
        <title>Environmental adaptation: genomic analysis of the piezotolerant and psychrotolerant deep-sea iron reducing bacterium Shewanella piezotolerans WP3.</title>
        <authorList>
            <person name="Wang F."/>
            <person name="Wang J."/>
            <person name="Jian H."/>
            <person name="Zhang B."/>
            <person name="Li S."/>
            <person name="Wang F."/>
            <person name="Zeng X."/>
            <person name="Gao L."/>
            <person name="Bartlett D.H."/>
            <person name="Yu J."/>
            <person name="Hu S."/>
            <person name="Xiao X."/>
        </authorList>
    </citation>
    <scope>NUCLEOTIDE SEQUENCE [LARGE SCALE GENOMIC DNA]</scope>
    <source>
        <strain evidence="3">WP3 / JCM 13877</strain>
    </source>
</reference>
<evidence type="ECO:0000256" key="1">
    <source>
        <dbReference type="SAM" id="MobiDB-lite"/>
    </source>
</evidence>
<dbReference type="KEGG" id="swp:swp_4404"/>
<proteinExistence type="predicted"/>
<protein>
    <submittedName>
        <fullName evidence="2">Uncharacterized protein</fullName>
    </submittedName>
</protein>
<organism evidence="2 3">
    <name type="scientific">Shewanella piezotolerans (strain WP3 / JCM 13877)</name>
    <dbReference type="NCBI Taxonomy" id="225849"/>
    <lineage>
        <taxon>Bacteria</taxon>
        <taxon>Pseudomonadati</taxon>
        <taxon>Pseudomonadota</taxon>
        <taxon>Gammaproteobacteria</taxon>
        <taxon>Alteromonadales</taxon>
        <taxon>Shewanellaceae</taxon>
        <taxon>Shewanella</taxon>
    </lineage>
</organism>
<sequence>MQRLLIVITLLVGFFSVSVLAVDKPEPGQMLAKLTKELNLTLEQQTETEAVMGLFHDEMELLRDSDESRREKGKKMRSAAETRDNKMRQILDEPQFEQYQAMVAEMREQMKQRRKQN</sequence>
<dbReference type="RefSeq" id="WP_020914384.1">
    <property type="nucleotide sequence ID" value="NC_011566.1"/>
</dbReference>
<dbReference type="OrthoDB" id="799449at2"/>
<dbReference type="Proteomes" id="UP000000753">
    <property type="component" value="Chromosome"/>
</dbReference>